<dbReference type="EMBL" id="ABLD01000017">
    <property type="protein sequence ID" value="EDT08488.1"/>
    <property type="molecule type" value="Genomic_DNA"/>
</dbReference>
<comment type="caution">
    <text evidence="1">The sequence shown here is derived from an EMBL/GenBank/DDBJ whole genome shotgun (WGS) entry which is preliminary data.</text>
</comment>
<accession>B1G5L3</accession>
<dbReference type="Proteomes" id="UP000005045">
    <property type="component" value="Unassembled WGS sequence"/>
</dbReference>
<dbReference type="AlphaFoldDB" id="B1G5L3"/>
<keyword evidence="2" id="KW-1185">Reference proteome</keyword>
<name>B1G5L3_PARG4</name>
<evidence type="ECO:0000313" key="2">
    <source>
        <dbReference type="Proteomes" id="UP000005045"/>
    </source>
</evidence>
<organism evidence="1 2">
    <name type="scientific">Paraburkholderia graminis (strain ATCC 700544 / DSM 17151 / LMG 18924 / NCIMB 13744 / C4D1M)</name>
    <dbReference type="NCBI Taxonomy" id="396598"/>
    <lineage>
        <taxon>Bacteria</taxon>
        <taxon>Pseudomonadati</taxon>
        <taxon>Pseudomonadota</taxon>
        <taxon>Betaproteobacteria</taxon>
        <taxon>Burkholderiales</taxon>
        <taxon>Burkholderiaceae</taxon>
        <taxon>Paraburkholderia</taxon>
    </lineage>
</organism>
<proteinExistence type="predicted"/>
<reference evidence="1 2" key="1">
    <citation type="submission" date="2008-03" db="EMBL/GenBank/DDBJ databases">
        <title>Sequencing of the draft genome and assembly of Burkholderia graminis C4D1M.</title>
        <authorList>
            <consortium name="US DOE Joint Genome Institute (JGI-PGF)"/>
            <person name="Copeland A."/>
            <person name="Lucas S."/>
            <person name="Lapidus A."/>
            <person name="Glavina del Rio T."/>
            <person name="Dalin E."/>
            <person name="Tice H."/>
            <person name="Bruce D."/>
            <person name="Goodwin L."/>
            <person name="Pitluck S."/>
            <person name="Larimer F."/>
            <person name="Land M.L."/>
            <person name="Hauser L."/>
            <person name="Tiedje J."/>
            <person name="Richardson P."/>
        </authorList>
    </citation>
    <scope>NUCLEOTIDE SEQUENCE [LARGE SCALE GENOMIC DNA]</scope>
    <source>
        <strain evidence="2">ATCC 700544 / DSM 17151 / LMG 18924 / NCIMB 13744 / C4D1M</strain>
    </source>
</reference>
<gene>
    <name evidence="1" type="ORF">BgramDRAFT_4641</name>
</gene>
<evidence type="ECO:0000313" key="1">
    <source>
        <dbReference type="EMBL" id="EDT08488.1"/>
    </source>
</evidence>
<sequence>MRITTTTLGTLRKQDVFDVIGWHLLRQGTRATAFDGVKCLYRAMDGKRCAIGWIIPDEVYERSLEFLGVRDLAARLIESEHAAFARVLYRHMPLLRDLQEMHDARHPFEWPFALRVIAQRHQLNVKVVAQCERSFDRTGIAPHTPMQLVSPVALLSHRKVKPASIAEDFRNEELNETPEFFSD</sequence>
<protein>
    <submittedName>
        <fullName evidence="1">Uncharacterized protein</fullName>
    </submittedName>
</protein>